<sequence length="366" mass="41781">MTSPSKSRPTGTVIARSSRIYLARLINLVDNFALTSSHPQVYLAHVSATVTNSLYAILGQTRQLDSLILLLYCSIWRNSFGKSVPDVVFEEIQELTKIHDDPICVVDINLLLRLINGGNFLITFAEYAFEAIKKWEKQQAPPPPSSPPKPQNKFTVPITQSAEEALTKIFTFGEHTPPAIITINGHDLPLPPFSIPLPLPLNPALDIWPDLPQTEKEFLSSCHLSHDAPTRTLRILPPAKDEADLLLHKQGAVNKLWDNYHYLLCWARHMRDTKRVVPLYEYFDSHRSVFKKRHYGYPGTKWMWLEICRDPAGYHEGVGMSHLAEEAEREAWTERETDMDDYAIVEAIARDRLASIQRQILPTERR</sequence>
<dbReference type="EMBL" id="MU839844">
    <property type="protein sequence ID" value="KAK1750883.1"/>
    <property type="molecule type" value="Genomic_DNA"/>
</dbReference>
<gene>
    <name evidence="1" type="ORF">QBC47DRAFT_364852</name>
</gene>
<proteinExistence type="predicted"/>
<accession>A0AAJ0F506</accession>
<organism evidence="1 2">
    <name type="scientific">Echria macrotheca</name>
    <dbReference type="NCBI Taxonomy" id="438768"/>
    <lineage>
        <taxon>Eukaryota</taxon>
        <taxon>Fungi</taxon>
        <taxon>Dikarya</taxon>
        <taxon>Ascomycota</taxon>
        <taxon>Pezizomycotina</taxon>
        <taxon>Sordariomycetes</taxon>
        <taxon>Sordariomycetidae</taxon>
        <taxon>Sordariales</taxon>
        <taxon>Schizotheciaceae</taxon>
        <taxon>Echria</taxon>
    </lineage>
</organism>
<name>A0AAJ0F506_9PEZI</name>
<comment type="caution">
    <text evidence="1">The sequence shown here is derived from an EMBL/GenBank/DDBJ whole genome shotgun (WGS) entry which is preliminary data.</text>
</comment>
<reference evidence="1" key="1">
    <citation type="submission" date="2023-06" db="EMBL/GenBank/DDBJ databases">
        <title>Genome-scale phylogeny and comparative genomics of the fungal order Sordariales.</title>
        <authorList>
            <consortium name="Lawrence Berkeley National Laboratory"/>
            <person name="Hensen N."/>
            <person name="Bonometti L."/>
            <person name="Westerberg I."/>
            <person name="Brannstrom I.O."/>
            <person name="Guillou S."/>
            <person name="Cros-Aarteil S."/>
            <person name="Calhoun S."/>
            <person name="Haridas S."/>
            <person name="Kuo A."/>
            <person name="Mondo S."/>
            <person name="Pangilinan J."/>
            <person name="Riley R."/>
            <person name="Labutti K."/>
            <person name="Andreopoulos B."/>
            <person name="Lipzen A."/>
            <person name="Chen C."/>
            <person name="Yanf M."/>
            <person name="Daum C."/>
            <person name="Ng V."/>
            <person name="Clum A."/>
            <person name="Steindorff A."/>
            <person name="Ohm R."/>
            <person name="Martin F."/>
            <person name="Silar P."/>
            <person name="Natvig D."/>
            <person name="Lalanne C."/>
            <person name="Gautier V."/>
            <person name="Ament-Velasquez S.L."/>
            <person name="Kruys A."/>
            <person name="Hutchinson M.I."/>
            <person name="Powell A.J."/>
            <person name="Barry K."/>
            <person name="Miller A.N."/>
            <person name="Grigoriev I.V."/>
            <person name="Debuchy R."/>
            <person name="Gladieux P."/>
            <person name="Thoren M.H."/>
            <person name="Johannesson H."/>
        </authorList>
    </citation>
    <scope>NUCLEOTIDE SEQUENCE</scope>
    <source>
        <strain evidence="1">PSN4</strain>
    </source>
</reference>
<evidence type="ECO:0000313" key="2">
    <source>
        <dbReference type="Proteomes" id="UP001239445"/>
    </source>
</evidence>
<dbReference type="AlphaFoldDB" id="A0AAJ0F506"/>
<dbReference type="Proteomes" id="UP001239445">
    <property type="component" value="Unassembled WGS sequence"/>
</dbReference>
<protein>
    <submittedName>
        <fullName evidence="1">Uncharacterized protein</fullName>
    </submittedName>
</protein>
<evidence type="ECO:0000313" key="1">
    <source>
        <dbReference type="EMBL" id="KAK1750883.1"/>
    </source>
</evidence>
<keyword evidence="2" id="KW-1185">Reference proteome</keyword>